<dbReference type="PANTHER" id="PTHR40841">
    <property type="entry name" value="SIDEROPHORE TRIACETYLFUSARININE C ESTERASE"/>
    <property type="match status" value="1"/>
</dbReference>
<dbReference type="InterPro" id="IPR052558">
    <property type="entry name" value="Siderophore_Hydrolase_D"/>
</dbReference>
<dbReference type="InterPro" id="IPR029058">
    <property type="entry name" value="AB_hydrolase_fold"/>
</dbReference>
<proteinExistence type="inferred from homology"/>
<dbReference type="OrthoDB" id="9784036at2"/>
<sequence length="310" mass="32790">MRRLLSCLLSVALLMLQPVAAQPNLAQRIGTTLADTGVPGYRFATLRLSSADGERHYRLRVALPTGPAPAGGHPVAWLLDGNAALMDVGAATLSELARRPAAPVIVFVAHDNDLRIDGAARAFDYTPRRPGGDAAQRDPLGSRRNGGADAFLDLITTQAMPQVAALAPVDPARQALWGHSYGGVFVLHALFTRPQAFADYGAADPSLWWGDGQLAREEAAAAAWSARTRLRLWLGAGAGERQPPAGRDAARLEIMQRARQSAPPDAAPALAARLRHRGLAVEVLDLPGLSHGQTLGASLPPFLFGLTQGE</sequence>
<dbReference type="Proteomes" id="UP000270626">
    <property type="component" value="Unassembled WGS sequence"/>
</dbReference>
<dbReference type="Pfam" id="PF00756">
    <property type="entry name" value="Esterase"/>
    <property type="match status" value="1"/>
</dbReference>
<evidence type="ECO:0000313" key="4">
    <source>
        <dbReference type="EMBL" id="RKT59260.1"/>
    </source>
</evidence>
<name>A0A495WDG7_9RHOO</name>
<evidence type="ECO:0000313" key="5">
    <source>
        <dbReference type="Proteomes" id="UP000270626"/>
    </source>
</evidence>
<organism evidence="4 5">
    <name type="scientific">Azonexus fungiphilus</name>
    <dbReference type="NCBI Taxonomy" id="146940"/>
    <lineage>
        <taxon>Bacteria</taxon>
        <taxon>Pseudomonadati</taxon>
        <taxon>Pseudomonadota</taxon>
        <taxon>Betaproteobacteria</taxon>
        <taxon>Rhodocyclales</taxon>
        <taxon>Azonexaceae</taxon>
        <taxon>Azonexus</taxon>
    </lineage>
</organism>
<feature type="chain" id="PRO_5019753096" description="Esterase" evidence="3">
    <location>
        <begin position="22"/>
        <end position="310"/>
    </location>
</feature>
<dbReference type="PANTHER" id="PTHR40841:SF2">
    <property type="entry name" value="SIDEROPHORE-DEGRADING ESTERASE (EUROFUNG)"/>
    <property type="match status" value="1"/>
</dbReference>
<keyword evidence="2" id="KW-0378">Hydrolase</keyword>
<feature type="signal peptide" evidence="3">
    <location>
        <begin position="1"/>
        <end position="21"/>
    </location>
</feature>
<keyword evidence="5" id="KW-1185">Reference proteome</keyword>
<dbReference type="EMBL" id="RBXP01000013">
    <property type="protein sequence ID" value="RKT59260.1"/>
    <property type="molecule type" value="Genomic_DNA"/>
</dbReference>
<keyword evidence="3" id="KW-0732">Signal</keyword>
<evidence type="ECO:0000256" key="2">
    <source>
        <dbReference type="ARBA" id="ARBA00022801"/>
    </source>
</evidence>
<evidence type="ECO:0000256" key="1">
    <source>
        <dbReference type="ARBA" id="ARBA00005622"/>
    </source>
</evidence>
<gene>
    <name evidence="4" type="ORF">DFR40_1144</name>
</gene>
<dbReference type="SUPFAM" id="SSF53474">
    <property type="entry name" value="alpha/beta-Hydrolases"/>
    <property type="match status" value="1"/>
</dbReference>
<accession>A0A495WDG7</accession>
<protein>
    <recommendedName>
        <fullName evidence="6">Esterase</fullName>
    </recommendedName>
</protein>
<reference evidence="4 5" key="1">
    <citation type="submission" date="2018-10" db="EMBL/GenBank/DDBJ databases">
        <title>Genomic Encyclopedia of Type Strains, Phase IV (KMG-IV): sequencing the most valuable type-strain genomes for metagenomic binning, comparative biology and taxonomic classification.</title>
        <authorList>
            <person name="Goeker M."/>
        </authorList>
    </citation>
    <scope>NUCLEOTIDE SEQUENCE [LARGE SCALE GENOMIC DNA]</scope>
    <source>
        <strain evidence="4 5">DSM 23841</strain>
    </source>
</reference>
<dbReference type="GO" id="GO:0016788">
    <property type="term" value="F:hydrolase activity, acting on ester bonds"/>
    <property type="evidence" value="ECO:0007669"/>
    <property type="project" value="TreeGrafter"/>
</dbReference>
<evidence type="ECO:0008006" key="6">
    <source>
        <dbReference type="Google" id="ProtNLM"/>
    </source>
</evidence>
<dbReference type="AlphaFoldDB" id="A0A495WDG7"/>
<dbReference type="InterPro" id="IPR000801">
    <property type="entry name" value="Esterase-like"/>
</dbReference>
<evidence type="ECO:0000256" key="3">
    <source>
        <dbReference type="SAM" id="SignalP"/>
    </source>
</evidence>
<comment type="caution">
    <text evidence="4">The sequence shown here is derived from an EMBL/GenBank/DDBJ whole genome shotgun (WGS) entry which is preliminary data.</text>
</comment>
<comment type="similarity">
    <text evidence="1">Belongs to the esterase D family.</text>
</comment>
<dbReference type="RefSeq" id="WP_121457515.1">
    <property type="nucleotide sequence ID" value="NZ_RBXP01000013.1"/>
</dbReference>
<dbReference type="Gene3D" id="3.40.50.1820">
    <property type="entry name" value="alpha/beta hydrolase"/>
    <property type="match status" value="1"/>
</dbReference>